<organism evidence="3 4">
    <name type="scientific">Sphingobium lignivorans</name>
    <dbReference type="NCBI Taxonomy" id="2735886"/>
    <lineage>
        <taxon>Bacteria</taxon>
        <taxon>Pseudomonadati</taxon>
        <taxon>Pseudomonadota</taxon>
        <taxon>Alphaproteobacteria</taxon>
        <taxon>Sphingomonadales</taxon>
        <taxon>Sphingomonadaceae</taxon>
        <taxon>Sphingobium</taxon>
    </lineage>
</organism>
<accession>A0ABR6NGL3</accession>
<dbReference type="InterPro" id="IPR039422">
    <property type="entry name" value="MarR/SlyA-like"/>
</dbReference>
<reference evidence="3 4" key="1">
    <citation type="submission" date="2020-08" db="EMBL/GenBank/DDBJ databases">
        <title>Exploring microbial biodiversity for novel pathways involved in the catabolism of aromatic compounds derived from lignin.</title>
        <authorList>
            <person name="Elkins J."/>
        </authorList>
    </citation>
    <scope>NUCLEOTIDE SEQUENCE [LARGE SCALE GENOMIC DNA]</scope>
    <source>
        <strain evidence="3 4">B1D3A</strain>
    </source>
</reference>
<keyword evidence="3" id="KW-0238">DNA-binding</keyword>
<evidence type="ECO:0000259" key="2">
    <source>
        <dbReference type="PROSITE" id="PS50995"/>
    </source>
</evidence>
<dbReference type="SUPFAM" id="SSF46785">
    <property type="entry name" value="Winged helix' DNA-binding domain"/>
    <property type="match status" value="1"/>
</dbReference>
<dbReference type="InterPro" id="IPR036390">
    <property type="entry name" value="WH_DNA-bd_sf"/>
</dbReference>
<dbReference type="SMART" id="SM00347">
    <property type="entry name" value="HTH_MARR"/>
    <property type="match status" value="1"/>
</dbReference>
<feature type="domain" description="HTH marR-type" evidence="2">
    <location>
        <begin position="25"/>
        <end position="154"/>
    </location>
</feature>
<feature type="region of interest" description="Disordered" evidence="1">
    <location>
        <begin position="1"/>
        <end position="21"/>
    </location>
</feature>
<dbReference type="PANTHER" id="PTHR33164">
    <property type="entry name" value="TRANSCRIPTIONAL REGULATOR, MARR FAMILY"/>
    <property type="match status" value="1"/>
</dbReference>
<proteinExistence type="predicted"/>
<dbReference type="GO" id="GO:0003677">
    <property type="term" value="F:DNA binding"/>
    <property type="evidence" value="ECO:0007669"/>
    <property type="project" value="UniProtKB-KW"/>
</dbReference>
<dbReference type="Proteomes" id="UP001138540">
    <property type="component" value="Unassembled WGS sequence"/>
</dbReference>
<dbReference type="InterPro" id="IPR036388">
    <property type="entry name" value="WH-like_DNA-bd_sf"/>
</dbReference>
<evidence type="ECO:0000256" key="1">
    <source>
        <dbReference type="SAM" id="MobiDB-lite"/>
    </source>
</evidence>
<dbReference type="PROSITE" id="PS50995">
    <property type="entry name" value="HTH_MARR_2"/>
    <property type="match status" value="1"/>
</dbReference>
<dbReference type="Pfam" id="PF12802">
    <property type="entry name" value="MarR_2"/>
    <property type="match status" value="1"/>
</dbReference>
<protein>
    <submittedName>
        <fullName evidence="3">DNA-binding MarR family transcriptional regulator</fullName>
    </submittedName>
</protein>
<gene>
    <name evidence="3" type="ORF">HNP60_002392</name>
</gene>
<keyword evidence="4" id="KW-1185">Reference proteome</keyword>
<sequence length="154" mass="16704">MRQDDQNAGNGSEDTPAALLPSPLDNMMGYRIRRASMAMMHDLAHALRPFDISVGEASLLIMVGANPGCRQSDLGRALEIKRANMTPLVGRLKARGLITDAPIDGRSLSLTLTEEGETLQKVLLAHAQASNDRFRKRLALDEKDLIAAMAALAR</sequence>
<dbReference type="Gene3D" id="1.10.10.10">
    <property type="entry name" value="Winged helix-like DNA-binding domain superfamily/Winged helix DNA-binding domain"/>
    <property type="match status" value="1"/>
</dbReference>
<dbReference type="PANTHER" id="PTHR33164:SF43">
    <property type="entry name" value="HTH-TYPE TRANSCRIPTIONAL REPRESSOR YETL"/>
    <property type="match status" value="1"/>
</dbReference>
<dbReference type="InterPro" id="IPR000835">
    <property type="entry name" value="HTH_MarR-typ"/>
</dbReference>
<dbReference type="RefSeq" id="WP_184153913.1">
    <property type="nucleotide sequence ID" value="NZ_JACHKA010000001.1"/>
</dbReference>
<dbReference type="EMBL" id="JACHKA010000001">
    <property type="protein sequence ID" value="MBB5986418.1"/>
    <property type="molecule type" value="Genomic_DNA"/>
</dbReference>
<name>A0ABR6NGL3_9SPHN</name>
<evidence type="ECO:0000313" key="3">
    <source>
        <dbReference type="EMBL" id="MBB5986418.1"/>
    </source>
</evidence>
<evidence type="ECO:0000313" key="4">
    <source>
        <dbReference type="Proteomes" id="UP001138540"/>
    </source>
</evidence>
<feature type="compositionally biased region" description="Polar residues" evidence="1">
    <location>
        <begin position="1"/>
        <end position="13"/>
    </location>
</feature>
<comment type="caution">
    <text evidence="3">The sequence shown here is derived from an EMBL/GenBank/DDBJ whole genome shotgun (WGS) entry which is preliminary data.</text>
</comment>